<accession>A0A5B7KP19</accession>
<protein>
    <submittedName>
        <fullName evidence="2">Uncharacterized protein</fullName>
    </submittedName>
</protein>
<dbReference type="EMBL" id="VSRR010151846">
    <property type="protein sequence ID" value="MPD06555.1"/>
    <property type="molecule type" value="Genomic_DNA"/>
</dbReference>
<sequence>MEGSDQVSHDLDAGQTLGRVLWGGMVEHDECCLSQQHVPSDLKSPPKFGISCPQLMPPHTPPGHLGGVQEVHGLLSGPHPGSLGASPPVGTPPQASPAPPTSVSPPNTPMELLVSYIAVRSQPAAAAW</sequence>
<evidence type="ECO:0000256" key="1">
    <source>
        <dbReference type="SAM" id="MobiDB-lite"/>
    </source>
</evidence>
<gene>
    <name evidence="2" type="ORF">E2C01_102371</name>
</gene>
<feature type="compositionally biased region" description="Low complexity" evidence="1">
    <location>
        <begin position="72"/>
        <end position="88"/>
    </location>
</feature>
<keyword evidence="3" id="KW-1185">Reference proteome</keyword>
<feature type="region of interest" description="Disordered" evidence="1">
    <location>
        <begin position="40"/>
        <end position="109"/>
    </location>
</feature>
<dbReference type="AlphaFoldDB" id="A0A5B7KP19"/>
<feature type="compositionally biased region" description="Pro residues" evidence="1">
    <location>
        <begin position="89"/>
        <end position="108"/>
    </location>
</feature>
<dbReference type="OrthoDB" id="1938591at2759"/>
<organism evidence="2 3">
    <name type="scientific">Portunus trituberculatus</name>
    <name type="common">Swimming crab</name>
    <name type="synonym">Neptunus trituberculatus</name>
    <dbReference type="NCBI Taxonomy" id="210409"/>
    <lineage>
        <taxon>Eukaryota</taxon>
        <taxon>Metazoa</taxon>
        <taxon>Ecdysozoa</taxon>
        <taxon>Arthropoda</taxon>
        <taxon>Crustacea</taxon>
        <taxon>Multicrustacea</taxon>
        <taxon>Malacostraca</taxon>
        <taxon>Eumalacostraca</taxon>
        <taxon>Eucarida</taxon>
        <taxon>Decapoda</taxon>
        <taxon>Pleocyemata</taxon>
        <taxon>Brachyura</taxon>
        <taxon>Eubrachyura</taxon>
        <taxon>Portunoidea</taxon>
        <taxon>Portunidae</taxon>
        <taxon>Portuninae</taxon>
        <taxon>Portunus</taxon>
    </lineage>
</organism>
<name>A0A5B7KP19_PORTR</name>
<proteinExistence type="predicted"/>
<comment type="caution">
    <text evidence="2">The sequence shown here is derived from an EMBL/GenBank/DDBJ whole genome shotgun (WGS) entry which is preliminary data.</text>
</comment>
<evidence type="ECO:0000313" key="3">
    <source>
        <dbReference type="Proteomes" id="UP000324222"/>
    </source>
</evidence>
<dbReference type="Proteomes" id="UP000324222">
    <property type="component" value="Unassembled WGS sequence"/>
</dbReference>
<reference evidence="2 3" key="1">
    <citation type="submission" date="2019-05" db="EMBL/GenBank/DDBJ databases">
        <title>Another draft genome of Portunus trituberculatus and its Hox gene families provides insights of decapod evolution.</title>
        <authorList>
            <person name="Jeong J.-H."/>
            <person name="Song I."/>
            <person name="Kim S."/>
            <person name="Choi T."/>
            <person name="Kim D."/>
            <person name="Ryu S."/>
            <person name="Kim W."/>
        </authorList>
    </citation>
    <scope>NUCLEOTIDE SEQUENCE [LARGE SCALE GENOMIC DNA]</scope>
    <source>
        <tissue evidence="2">Muscle</tissue>
    </source>
</reference>
<evidence type="ECO:0000313" key="2">
    <source>
        <dbReference type="EMBL" id="MPD06555.1"/>
    </source>
</evidence>